<name>A0A934JQ77_9GAMM</name>
<proteinExistence type="predicted"/>
<sequence length="243" mass="27544">MCSVSWLIDKDGYQIFFNRDEQKNRALALPPQQLTLDQVDVLIPIDPVGKGSWISVNEFGLSLCLLNNYQGKTPSGELISRGLLLKNLSVAASVEELERAFKRLSLRQFAPFTLLAFDSDLTLENPNVMAFEWNGEDFHQQVTEAPHFSSGVELEQVVAYRHQAYLTHQHELLDFHRHHHIEHSHFSVCMHRHDAQTVSFTHVQVTANKQQMSYVAGSPCMALSAAALTKNCYQILKREALVS</sequence>
<dbReference type="EMBL" id="JAEMNX010000001">
    <property type="protein sequence ID" value="MBJ7536226.1"/>
    <property type="molecule type" value="Genomic_DNA"/>
</dbReference>
<dbReference type="AlphaFoldDB" id="A0A934JQ77"/>
<dbReference type="Pfam" id="PF05742">
    <property type="entry name" value="TANGO2"/>
    <property type="match status" value="1"/>
</dbReference>
<reference evidence="1" key="1">
    <citation type="submission" date="2020-12" db="EMBL/GenBank/DDBJ databases">
        <title>Marinomonas arctica sp. nov., a psychrotolerant bacterium isolated from the Arctic.</title>
        <authorList>
            <person name="Zhang Y."/>
        </authorList>
    </citation>
    <scope>NUCLEOTIDE SEQUENCE</scope>
    <source>
        <strain evidence="1">C1424</strain>
    </source>
</reference>
<dbReference type="RefSeq" id="WP_199466300.1">
    <property type="nucleotide sequence ID" value="NZ_JAEMNX010000001.1"/>
</dbReference>
<evidence type="ECO:0000313" key="1">
    <source>
        <dbReference type="EMBL" id="MBJ7536226.1"/>
    </source>
</evidence>
<comment type="caution">
    <text evidence="1">The sequence shown here is derived from an EMBL/GenBank/DDBJ whole genome shotgun (WGS) entry which is preliminary data.</text>
</comment>
<dbReference type="Proteomes" id="UP000628710">
    <property type="component" value="Unassembled WGS sequence"/>
</dbReference>
<organism evidence="1 2">
    <name type="scientific">Marinomonas transparens</name>
    <dbReference type="NCBI Taxonomy" id="2795388"/>
    <lineage>
        <taxon>Bacteria</taxon>
        <taxon>Pseudomonadati</taxon>
        <taxon>Pseudomonadota</taxon>
        <taxon>Gammaproteobacteria</taxon>
        <taxon>Oceanospirillales</taxon>
        <taxon>Oceanospirillaceae</taxon>
        <taxon>Marinomonas</taxon>
    </lineage>
</organism>
<protein>
    <submittedName>
        <fullName evidence="1">NRDE family protein</fullName>
    </submittedName>
</protein>
<accession>A0A934JQ77</accession>
<gene>
    <name evidence="1" type="ORF">I8J31_00885</name>
</gene>
<dbReference type="InterPro" id="IPR008551">
    <property type="entry name" value="TANGO2"/>
</dbReference>
<evidence type="ECO:0000313" key="2">
    <source>
        <dbReference type="Proteomes" id="UP000628710"/>
    </source>
</evidence>
<keyword evidence="2" id="KW-1185">Reference proteome</keyword>